<dbReference type="Gene3D" id="3.40.50.620">
    <property type="entry name" value="HUPs"/>
    <property type="match status" value="1"/>
</dbReference>
<keyword evidence="3" id="KW-1185">Reference proteome</keyword>
<dbReference type="KEGG" id="fiy:BN1229_v1_2213"/>
<reference evidence="3" key="1">
    <citation type="submission" date="2015-02" db="EMBL/GenBank/DDBJ databases">
        <authorList>
            <person name="Chooi Y.-H."/>
        </authorList>
    </citation>
    <scope>NUCLEOTIDE SEQUENCE [LARGE SCALE GENOMIC DNA]</scope>
    <source>
        <strain evidence="3">strain Y</strain>
    </source>
</reference>
<dbReference type="AlphaFoldDB" id="A0A0D6JGK6"/>
<dbReference type="EMBL" id="LN829119">
    <property type="protein sequence ID" value="CPR19540.1"/>
    <property type="molecule type" value="Genomic_DNA"/>
</dbReference>
<dbReference type="KEGG" id="fil:BN1229_v1_2214"/>
<gene>
    <name evidence="2" type="ORF">YBN1229_v1_2213</name>
</gene>
<evidence type="ECO:0000313" key="2">
    <source>
        <dbReference type="EMBL" id="CPR19540.1"/>
    </source>
</evidence>
<accession>A0A0D6JGK6</accession>
<feature type="domain" description="UspA" evidence="1">
    <location>
        <begin position="13"/>
        <end position="125"/>
    </location>
</feature>
<organism evidence="2 3">
    <name type="scientific">Candidatus Filomicrobium marinum</name>
    <dbReference type="NCBI Taxonomy" id="1608628"/>
    <lineage>
        <taxon>Bacteria</taxon>
        <taxon>Pseudomonadati</taxon>
        <taxon>Pseudomonadota</taxon>
        <taxon>Alphaproteobacteria</taxon>
        <taxon>Hyphomicrobiales</taxon>
        <taxon>Hyphomicrobiaceae</taxon>
        <taxon>Filomicrobium</taxon>
    </lineage>
</organism>
<dbReference type="InterPro" id="IPR006016">
    <property type="entry name" value="UspA"/>
</dbReference>
<sequence length="167" mass="18211">MMKKRLSFEAGHRRKFLLVIDNSEEVNAALYYAASRVQHSGGSIVMLYVIQPQEFQHWMGVRQVHIEEETAKAKALFRLFRRKLNQSGFEDVSTEEVIGEGNEAEEIVRVIDEDEDIAILVLGAATGSDGPGPLVSSLASGSTGGPFPIPATIVPGSLTLEEIKSLA</sequence>
<name>A0A0D6JGK6_9HYPH</name>
<dbReference type="RefSeq" id="WP_046478218.1">
    <property type="nucleotide sequence ID" value="NZ_LN829118.1"/>
</dbReference>
<dbReference type="Proteomes" id="UP000033187">
    <property type="component" value="Chromosome 1"/>
</dbReference>
<dbReference type="CDD" id="cd00293">
    <property type="entry name" value="USP-like"/>
    <property type="match status" value="1"/>
</dbReference>
<protein>
    <submittedName>
        <fullName evidence="2">UspA domain protein</fullName>
    </submittedName>
</protein>
<evidence type="ECO:0000313" key="3">
    <source>
        <dbReference type="Proteomes" id="UP000033187"/>
    </source>
</evidence>
<dbReference type="InterPro" id="IPR014729">
    <property type="entry name" value="Rossmann-like_a/b/a_fold"/>
</dbReference>
<dbReference type="SUPFAM" id="SSF52402">
    <property type="entry name" value="Adenine nucleotide alpha hydrolases-like"/>
    <property type="match status" value="1"/>
</dbReference>
<dbReference type="Pfam" id="PF00582">
    <property type="entry name" value="Usp"/>
    <property type="match status" value="1"/>
</dbReference>
<evidence type="ECO:0000259" key="1">
    <source>
        <dbReference type="Pfam" id="PF00582"/>
    </source>
</evidence>
<proteinExistence type="predicted"/>